<reference evidence="2 3" key="1">
    <citation type="submission" date="2022-05" db="EMBL/GenBank/DDBJ databases">
        <authorList>
            <consortium name="Genoscope - CEA"/>
            <person name="William W."/>
        </authorList>
    </citation>
    <scope>NUCLEOTIDE SEQUENCE [LARGE SCALE GENOMIC DNA]</scope>
</reference>
<evidence type="ECO:0000256" key="1">
    <source>
        <dbReference type="SAM" id="MobiDB-lite"/>
    </source>
</evidence>
<keyword evidence="3" id="KW-1185">Reference proteome</keyword>
<gene>
    <name evidence="2" type="ORF">PEVE_00037252</name>
</gene>
<feature type="non-terminal residue" evidence="2">
    <location>
        <position position="136"/>
    </location>
</feature>
<dbReference type="Proteomes" id="UP001159427">
    <property type="component" value="Unassembled WGS sequence"/>
</dbReference>
<evidence type="ECO:0000313" key="3">
    <source>
        <dbReference type="Proteomes" id="UP001159427"/>
    </source>
</evidence>
<comment type="caution">
    <text evidence="2">The sequence shown here is derived from an EMBL/GenBank/DDBJ whole genome shotgun (WGS) entry which is preliminary data.</text>
</comment>
<feature type="compositionally biased region" description="Basic and acidic residues" evidence="1">
    <location>
        <begin position="1"/>
        <end position="12"/>
    </location>
</feature>
<accession>A0ABN8MPI7</accession>
<feature type="region of interest" description="Disordered" evidence="1">
    <location>
        <begin position="1"/>
        <end position="79"/>
    </location>
</feature>
<name>A0ABN8MPI7_9CNID</name>
<feature type="compositionally biased region" description="Polar residues" evidence="1">
    <location>
        <begin position="42"/>
        <end position="74"/>
    </location>
</feature>
<evidence type="ECO:0000313" key="2">
    <source>
        <dbReference type="EMBL" id="CAH3030027.1"/>
    </source>
</evidence>
<proteinExistence type="predicted"/>
<dbReference type="EMBL" id="CALNXI010000607">
    <property type="protein sequence ID" value="CAH3030027.1"/>
    <property type="molecule type" value="Genomic_DNA"/>
</dbReference>
<protein>
    <submittedName>
        <fullName evidence="2">Uncharacterized protein</fullName>
    </submittedName>
</protein>
<organism evidence="2 3">
    <name type="scientific">Porites evermanni</name>
    <dbReference type="NCBI Taxonomy" id="104178"/>
    <lineage>
        <taxon>Eukaryota</taxon>
        <taxon>Metazoa</taxon>
        <taxon>Cnidaria</taxon>
        <taxon>Anthozoa</taxon>
        <taxon>Hexacorallia</taxon>
        <taxon>Scleractinia</taxon>
        <taxon>Fungiina</taxon>
        <taxon>Poritidae</taxon>
        <taxon>Porites</taxon>
    </lineage>
</organism>
<sequence>MISSKRSEKNVKEGQSNQSQTDKRKYSASLKKEKKRHKRSDTSSNPNEKSVVSKTINNQLSADQRGSAVSSPSDKITPEKEVMDGFCPKCQMPFCALIGQSPGWHVRECLDTKYSYVGDCAEGIHCNSVFSPHYKR</sequence>